<gene>
    <name evidence="1" type="ORF">NIES23_09260</name>
</gene>
<proteinExistence type="predicted"/>
<name>A0A1Z4KGP7_ANAVA</name>
<organism evidence="1 2">
    <name type="scientific">Trichormus variabilis NIES-23</name>
    <dbReference type="NCBI Taxonomy" id="1973479"/>
    <lineage>
        <taxon>Bacteria</taxon>
        <taxon>Bacillati</taxon>
        <taxon>Cyanobacteriota</taxon>
        <taxon>Cyanophyceae</taxon>
        <taxon>Nostocales</taxon>
        <taxon>Nostocaceae</taxon>
        <taxon>Trichormus</taxon>
    </lineage>
</organism>
<sequence length="35" mass="3606">MGVLTFGSESVVGKVGTITLGGNWSLLVLENVDRG</sequence>
<accession>A0A1Z4KGP7</accession>
<dbReference type="EMBL" id="AP018216">
    <property type="protein sequence ID" value="BAY68142.1"/>
    <property type="molecule type" value="Genomic_DNA"/>
</dbReference>
<reference evidence="1 2" key="1">
    <citation type="submission" date="2017-06" db="EMBL/GenBank/DDBJ databases">
        <title>Genome sequencing of cyanobaciteial culture collection at National Institute for Environmental Studies (NIES).</title>
        <authorList>
            <person name="Hirose Y."/>
            <person name="Shimura Y."/>
            <person name="Fujisawa T."/>
            <person name="Nakamura Y."/>
            <person name="Kawachi M."/>
        </authorList>
    </citation>
    <scope>NUCLEOTIDE SEQUENCE [LARGE SCALE GENOMIC DNA]</scope>
    <source>
        <strain evidence="1 2">NIES-23</strain>
    </source>
</reference>
<dbReference type="AlphaFoldDB" id="A0A1Z4KGP7"/>
<dbReference type="Proteomes" id="UP000217507">
    <property type="component" value="Chromosome"/>
</dbReference>
<protein>
    <submittedName>
        <fullName evidence="1">Uncharacterized protein</fullName>
    </submittedName>
</protein>
<evidence type="ECO:0000313" key="2">
    <source>
        <dbReference type="Proteomes" id="UP000217507"/>
    </source>
</evidence>
<evidence type="ECO:0000313" key="1">
    <source>
        <dbReference type="EMBL" id="BAY68142.1"/>
    </source>
</evidence>